<evidence type="ECO:0000313" key="1">
    <source>
        <dbReference type="EMBL" id="MYM36576.1"/>
    </source>
</evidence>
<sequence>MTFPSYMKGNHMHVPLTSWIELKKRTDEQPYDDMIAEAKKVIENGGAFIVYRESDTSVMHRCDSLHQLNEIIG</sequence>
<gene>
    <name evidence="1" type="ORF">GTP38_19795</name>
</gene>
<dbReference type="Proteomes" id="UP000449678">
    <property type="component" value="Unassembled WGS sequence"/>
</dbReference>
<organism evidence="1 2">
    <name type="scientific">Duganella lactea</name>
    <dbReference type="NCBI Taxonomy" id="2692173"/>
    <lineage>
        <taxon>Bacteria</taxon>
        <taxon>Pseudomonadati</taxon>
        <taxon>Pseudomonadota</taxon>
        <taxon>Betaproteobacteria</taxon>
        <taxon>Burkholderiales</taxon>
        <taxon>Oxalobacteraceae</taxon>
        <taxon>Telluria group</taxon>
        <taxon>Duganella</taxon>
    </lineage>
</organism>
<accession>A0ABW9VAA2</accession>
<name>A0ABW9VAA2_9BURK</name>
<dbReference type="EMBL" id="WWCO01000016">
    <property type="protein sequence ID" value="MYM36576.1"/>
    <property type="molecule type" value="Genomic_DNA"/>
</dbReference>
<protein>
    <submittedName>
        <fullName evidence="1">Uncharacterized protein</fullName>
    </submittedName>
</protein>
<evidence type="ECO:0000313" key="2">
    <source>
        <dbReference type="Proteomes" id="UP000449678"/>
    </source>
</evidence>
<reference evidence="1 2" key="1">
    <citation type="submission" date="2019-12" db="EMBL/GenBank/DDBJ databases">
        <title>Novel species isolated from a subtropical stream in China.</title>
        <authorList>
            <person name="Lu H."/>
        </authorList>
    </citation>
    <scope>NUCLEOTIDE SEQUENCE [LARGE SCALE GENOMIC DNA]</scope>
    <source>
        <strain evidence="1 2">FT94W</strain>
    </source>
</reference>
<proteinExistence type="predicted"/>
<keyword evidence="2" id="KW-1185">Reference proteome</keyword>
<dbReference type="RefSeq" id="WP_160991937.1">
    <property type="nucleotide sequence ID" value="NZ_WWCO01000016.1"/>
</dbReference>
<comment type="caution">
    <text evidence="1">The sequence shown here is derived from an EMBL/GenBank/DDBJ whole genome shotgun (WGS) entry which is preliminary data.</text>
</comment>